<protein>
    <recommendedName>
        <fullName evidence="2">CARDB domain-containing protein</fullName>
    </recommendedName>
</protein>
<proteinExistence type="predicted"/>
<gene>
    <name evidence="3" type="ORF">H1016_05500</name>
</gene>
<comment type="caution">
    <text evidence="3">The sequence shown here is derived from an EMBL/GenBank/DDBJ whole genome shotgun (WGS) entry which is preliminary data.</text>
</comment>
<dbReference type="Pfam" id="PF07705">
    <property type="entry name" value="CARDB"/>
    <property type="match status" value="1"/>
</dbReference>
<evidence type="ECO:0000256" key="1">
    <source>
        <dbReference type="SAM" id="Phobius"/>
    </source>
</evidence>
<organism evidence="3 4">
    <name type="scientific">Candidatus Naiadarchaeum limnaeum</name>
    <dbReference type="NCBI Taxonomy" id="2756139"/>
    <lineage>
        <taxon>Archaea</taxon>
        <taxon>Candidatus Undinarchaeota</taxon>
        <taxon>Candidatus Undinarchaeia</taxon>
        <taxon>Candidatus Naiadarchaeales</taxon>
        <taxon>Candidatus Naiadarchaeaceae</taxon>
        <taxon>Candidatus Naiadarchaeum</taxon>
    </lineage>
</organism>
<dbReference type="EMBL" id="DVAB01000049">
    <property type="protein sequence ID" value="HIK00958.1"/>
    <property type="molecule type" value="Genomic_DNA"/>
</dbReference>
<reference evidence="3 4" key="1">
    <citation type="journal article" name="Nat. Commun.">
        <title>Undinarchaeota illuminate DPANN phylogeny and the impact of gene transfer on archaeal evolution.</title>
        <authorList>
            <person name="Dombrowski N."/>
            <person name="Williams T.A."/>
            <person name="Sun J."/>
            <person name="Woodcroft B.J."/>
            <person name="Lee J.H."/>
            <person name="Minh B.Q."/>
            <person name="Rinke C."/>
            <person name="Spang A."/>
        </authorList>
    </citation>
    <scope>NUCLEOTIDE SEQUENCE [LARGE SCALE GENOMIC DNA]</scope>
    <source>
        <strain evidence="3">MAG_bin1129</strain>
    </source>
</reference>
<evidence type="ECO:0000313" key="4">
    <source>
        <dbReference type="Proteomes" id="UP000646946"/>
    </source>
</evidence>
<evidence type="ECO:0000259" key="2">
    <source>
        <dbReference type="Pfam" id="PF07705"/>
    </source>
</evidence>
<dbReference type="AlphaFoldDB" id="A0A832V2T7"/>
<name>A0A832V2T7_9ARCH</name>
<dbReference type="InterPro" id="IPR013783">
    <property type="entry name" value="Ig-like_fold"/>
</dbReference>
<dbReference type="Gene3D" id="2.60.40.10">
    <property type="entry name" value="Immunoglobulins"/>
    <property type="match status" value="1"/>
</dbReference>
<keyword evidence="1" id="KW-0812">Transmembrane</keyword>
<dbReference type="Proteomes" id="UP000646946">
    <property type="component" value="Unassembled WGS sequence"/>
</dbReference>
<keyword evidence="1" id="KW-1133">Transmembrane helix</keyword>
<evidence type="ECO:0000313" key="3">
    <source>
        <dbReference type="EMBL" id="HIK00958.1"/>
    </source>
</evidence>
<keyword evidence="4" id="KW-1185">Reference proteome</keyword>
<sequence>MRPKLSLLIFAIFLVFTPIVSAQVLPDLIVDTIAVSNTNPKSGEMISINVEIKNNGTNTSPLFPYDLYVIDEKFGERKIETNWNYNKLGVGKIYKTTLKATIFGPSTIRIVVDIGNVVPELNNDNNEKSVKIGFVEPVKQPKSAPPAPQPVAPPKQKNFIQQIPSFLKNTTSPFRIAVVAGAIIVIIVTTYLLFMKKTYVEEST</sequence>
<feature type="transmembrane region" description="Helical" evidence="1">
    <location>
        <begin position="174"/>
        <end position="194"/>
    </location>
</feature>
<keyword evidence="1" id="KW-0472">Membrane</keyword>
<accession>A0A832V2T7</accession>
<dbReference type="InterPro" id="IPR011635">
    <property type="entry name" value="CARDB"/>
</dbReference>
<feature type="domain" description="CARDB" evidence="2">
    <location>
        <begin position="26"/>
        <end position="129"/>
    </location>
</feature>